<keyword evidence="2" id="KW-1185">Reference proteome</keyword>
<protein>
    <submittedName>
        <fullName evidence="1">Uncharacterized protein</fullName>
    </submittedName>
</protein>
<accession>A0A9D3YEB8</accession>
<comment type="caution">
    <text evidence="1">The sequence shown here is derived from an EMBL/GenBank/DDBJ whole genome shotgun (WGS) entry which is preliminary data.</text>
</comment>
<dbReference type="Proteomes" id="UP000828390">
    <property type="component" value="Unassembled WGS sequence"/>
</dbReference>
<evidence type="ECO:0000313" key="1">
    <source>
        <dbReference type="EMBL" id="KAH3696664.1"/>
    </source>
</evidence>
<dbReference type="EMBL" id="JAIWYP010000016">
    <property type="protein sequence ID" value="KAH3696664.1"/>
    <property type="molecule type" value="Genomic_DNA"/>
</dbReference>
<name>A0A9D3YEB8_DREPO</name>
<sequence length="59" mass="6581">MINFVKPGETAQKQPTQKTSILNGATGWSMKVYLDNKLVFPSIVRTNLRSDIVLWSEAG</sequence>
<organism evidence="1 2">
    <name type="scientific">Dreissena polymorpha</name>
    <name type="common">Zebra mussel</name>
    <name type="synonym">Mytilus polymorpha</name>
    <dbReference type="NCBI Taxonomy" id="45954"/>
    <lineage>
        <taxon>Eukaryota</taxon>
        <taxon>Metazoa</taxon>
        <taxon>Spiralia</taxon>
        <taxon>Lophotrochozoa</taxon>
        <taxon>Mollusca</taxon>
        <taxon>Bivalvia</taxon>
        <taxon>Autobranchia</taxon>
        <taxon>Heteroconchia</taxon>
        <taxon>Euheterodonta</taxon>
        <taxon>Imparidentia</taxon>
        <taxon>Neoheterodontei</taxon>
        <taxon>Myida</taxon>
        <taxon>Dreissenoidea</taxon>
        <taxon>Dreissenidae</taxon>
        <taxon>Dreissena</taxon>
    </lineage>
</organism>
<reference evidence="1" key="2">
    <citation type="submission" date="2020-11" db="EMBL/GenBank/DDBJ databases">
        <authorList>
            <person name="McCartney M.A."/>
            <person name="Auch B."/>
            <person name="Kono T."/>
            <person name="Mallez S."/>
            <person name="Becker A."/>
            <person name="Gohl D.M."/>
            <person name="Silverstein K.A.T."/>
            <person name="Koren S."/>
            <person name="Bechman K.B."/>
            <person name="Herman A."/>
            <person name="Abrahante J.E."/>
            <person name="Garbe J."/>
        </authorList>
    </citation>
    <scope>NUCLEOTIDE SEQUENCE</scope>
    <source>
        <strain evidence="1">Duluth1</strain>
        <tissue evidence="1">Whole animal</tissue>
    </source>
</reference>
<reference evidence="1" key="1">
    <citation type="journal article" date="2019" name="bioRxiv">
        <title>The Genome of the Zebra Mussel, Dreissena polymorpha: A Resource for Invasive Species Research.</title>
        <authorList>
            <person name="McCartney M.A."/>
            <person name="Auch B."/>
            <person name="Kono T."/>
            <person name="Mallez S."/>
            <person name="Zhang Y."/>
            <person name="Obille A."/>
            <person name="Becker A."/>
            <person name="Abrahante J.E."/>
            <person name="Garbe J."/>
            <person name="Badalamenti J.P."/>
            <person name="Herman A."/>
            <person name="Mangelson H."/>
            <person name="Liachko I."/>
            <person name="Sullivan S."/>
            <person name="Sone E.D."/>
            <person name="Koren S."/>
            <person name="Silverstein K.A.T."/>
            <person name="Beckman K.B."/>
            <person name="Gohl D.M."/>
        </authorList>
    </citation>
    <scope>NUCLEOTIDE SEQUENCE</scope>
    <source>
        <strain evidence="1">Duluth1</strain>
        <tissue evidence="1">Whole animal</tissue>
    </source>
</reference>
<evidence type="ECO:0000313" key="2">
    <source>
        <dbReference type="Proteomes" id="UP000828390"/>
    </source>
</evidence>
<proteinExistence type="predicted"/>
<dbReference type="AlphaFoldDB" id="A0A9D3YEB8"/>
<gene>
    <name evidence="1" type="ORF">DPMN_084140</name>
</gene>